<dbReference type="PROSITE" id="PS51257">
    <property type="entry name" value="PROKAR_LIPOPROTEIN"/>
    <property type="match status" value="1"/>
</dbReference>
<keyword evidence="2" id="KW-0560">Oxidoreductase</keyword>
<feature type="region of interest" description="Disordered" evidence="3">
    <location>
        <begin position="141"/>
        <end position="160"/>
    </location>
</feature>
<accession>A0A382ZNJ6</accession>
<dbReference type="SUPFAM" id="SSF51735">
    <property type="entry name" value="NAD(P)-binding Rossmann-fold domains"/>
    <property type="match status" value="1"/>
</dbReference>
<feature type="non-terminal residue" evidence="4">
    <location>
        <position position="172"/>
    </location>
</feature>
<protein>
    <recommendedName>
        <fullName evidence="5">SDR family NAD(P)-dependent oxidoreductase</fullName>
    </recommendedName>
</protein>
<gene>
    <name evidence="4" type="ORF">METZ01_LOCUS449683</name>
</gene>
<evidence type="ECO:0008006" key="5">
    <source>
        <dbReference type="Google" id="ProtNLM"/>
    </source>
</evidence>
<proteinExistence type="inferred from homology"/>
<dbReference type="EMBL" id="UINC01185227">
    <property type="protein sequence ID" value="SVD96829.1"/>
    <property type="molecule type" value="Genomic_DNA"/>
</dbReference>
<dbReference type="PANTHER" id="PTHR43477">
    <property type="entry name" value="DIHYDROANTICAPSIN 7-DEHYDROGENASE"/>
    <property type="match status" value="1"/>
</dbReference>
<name>A0A382ZNJ6_9ZZZZ</name>
<organism evidence="4">
    <name type="scientific">marine metagenome</name>
    <dbReference type="NCBI Taxonomy" id="408172"/>
    <lineage>
        <taxon>unclassified sequences</taxon>
        <taxon>metagenomes</taxon>
        <taxon>ecological metagenomes</taxon>
    </lineage>
</organism>
<dbReference type="InterPro" id="IPR051122">
    <property type="entry name" value="SDR_DHRS6-like"/>
</dbReference>
<evidence type="ECO:0000256" key="1">
    <source>
        <dbReference type="ARBA" id="ARBA00006484"/>
    </source>
</evidence>
<dbReference type="CDD" id="cd05233">
    <property type="entry name" value="SDR_c"/>
    <property type="match status" value="1"/>
</dbReference>
<dbReference type="Gene3D" id="3.40.50.720">
    <property type="entry name" value="NAD(P)-binding Rossmann-like Domain"/>
    <property type="match status" value="1"/>
</dbReference>
<sequence>MGRFDDRAAIVTGGALGIGGGCARRLADDGASVLIVDINEEAGLETVKEIRATGGKIELMIGDVADKLVASEMVEKSMSLFGRLDLLVQNAYGGGPGSEGSAVDVTQEAWRKGMDLLVGALYLGAKFGVPAMEESGADPNFDPPVWGGAGRRHGPRPRENVGRIVNMASVHG</sequence>
<evidence type="ECO:0000313" key="4">
    <source>
        <dbReference type="EMBL" id="SVD96829.1"/>
    </source>
</evidence>
<dbReference type="InterPro" id="IPR036291">
    <property type="entry name" value="NAD(P)-bd_dom_sf"/>
</dbReference>
<evidence type="ECO:0000256" key="2">
    <source>
        <dbReference type="ARBA" id="ARBA00023002"/>
    </source>
</evidence>
<dbReference type="PANTHER" id="PTHR43477:SF1">
    <property type="entry name" value="DIHYDROANTICAPSIN 7-DEHYDROGENASE"/>
    <property type="match status" value="1"/>
</dbReference>
<dbReference type="PRINTS" id="PR00081">
    <property type="entry name" value="GDHRDH"/>
</dbReference>
<dbReference type="InterPro" id="IPR002347">
    <property type="entry name" value="SDR_fam"/>
</dbReference>
<dbReference type="GO" id="GO:0016491">
    <property type="term" value="F:oxidoreductase activity"/>
    <property type="evidence" value="ECO:0007669"/>
    <property type="project" value="UniProtKB-KW"/>
</dbReference>
<dbReference type="AlphaFoldDB" id="A0A382ZNJ6"/>
<reference evidence="4" key="1">
    <citation type="submission" date="2018-05" db="EMBL/GenBank/DDBJ databases">
        <authorList>
            <person name="Lanie J.A."/>
            <person name="Ng W.-L."/>
            <person name="Kazmierczak K.M."/>
            <person name="Andrzejewski T.M."/>
            <person name="Davidsen T.M."/>
            <person name="Wayne K.J."/>
            <person name="Tettelin H."/>
            <person name="Glass J.I."/>
            <person name="Rusch D."/>
            <person name="Podicherti R."/>
            <person name="Tsui H.-C.T."/>
            <person name="Winkler M.E."/>
        </authorList>
    </citation>
    <scope>NUCLEOTIDE SEQUENCE</scope>
</reference>
<dbReference type="Pfam" id="PF00106">
    <property type="entry name" value="adh_short"/>
    <property type="match status" value="1"/>
</dbReference>
<comment type="similarity">
    <text evidence="1">Belongs to the short-chain dehydrogenases/reductases (SDR) family.</text>
</comment>
<evidence type="ECO:0000256" key="3">
    <source>
        <dbReference type="SAM" id="MobiDB-lite"/>
    </source>
</evidence>